<dbReference type="Gene3D" id="1.10.357.10">
    <property type="entry name" value="Tetracycline Repressor, domain 2"/>
    <property type="match status" value="1"/>
</dbReference>
<proteinExistence type="predicted"/>
<dbReference type="OrthoDB" id="9805134at2"/>
<evidence type="ECO:0000256" key="2">
    <source>
        <dbReference type="ARBA" id="ARBA00023125"/>
    </source>
</evidence>
<protein>
    <submittedName>
        <fullName evidence="6">TetR/AcrR family transcriptional regulator</fullName>
    </submittedName>
</protein>
<dbReference type="RefSeq" id="WP_135480183.1">
    <property type="nucleotide sequence ID" value="NZ_SRMF01000001.1"/>
</dbReference>
<dbReference type="InterPro" id="IPR036271">
    <property type="entry name" value="Tet_transcr_reg_TetR-rel_C_sf"/>
</dbReference>
<sequence>MKRTKAAQSEATTGRLLAVAREHFTRDGYAAAATERIVAEAGVTRGALYHHFGNKLGLYRGVLEQVHAEVGQRVEAAAMTEQDPWQALQAGCRAFLEVAADADVQRIMLLDAPAVLGWAEWRAMDARHSMRHLQEQLELLAQEGYLHPLDTEALAYMLSGAMNEATLWIATQENPQRALQKAADSLHRLLAGLAV</sequence>
<dbReference type="PROSITE" id="PS50977">
    <property type="entry name" value="HTH_TETR_2"/>
    <property type="match status" value="1"/>
</dbReference>
<dbReference type="SUPFAM" id="SSF46689">
    <property type="entry name" value="Homeodomain-like"/>
    <property type="match status" value="1"/>
</dbReference>
<dbReference type="SUPFAM" id="SSF48498">
    <property type="entry name" value="Tetracyclin repressor-like, C-terminal domain"/>
    <property type="match status" value="1"/>
</dbReference>
<reference evidence="6 7" key="1">
    <citation type="submission" date="2019-04" db="EMBL/GenBank/DDBJ databases">
        <title>Natronospirillum operosus gen. nov., sp. nov., a haloalkaliphilic satellite isolated from decaying biomass of laboratory culture of cyanobacterium Geitlerinema sp. and proposal of Natronospirillaceae fam. nov. and Saccharospirillaceae fam. nov.</title>
        <authorList>
            <person name="Kevbrin V."/>
            <person name="Boltyanskaya Y."/>
            <person name="Koziaeva V."/>
            <person name="Grouzdev D.S."/>
            <person name="Park M."/>
            <person name="Cho J."/>
        </authorList>
    </citation>
    <scope>NUCLEOTIDE SEQUENCE [LARGE SCALE GENOMIC DNA]</scope>
    <source>
        <strain evidence="6 7">G-116</strain>
    </source>
</reference>
<keyword evidence="2 4" id="KW-0238">DNA-binding</keyword>
<gene>
    <name evidence="6" type="ORF">E4656_00445</name>
</gene>
<evidence type="ECO:0000313" key="6">
    <source>
        <dbReference type="EMBL" id="TGG94935.1"/>
    </source>
</evidence>
<dbReference type="InterPro" id="IPR049484">
    <property type="entry name" value="Rv0078-like_C"/>
</dbReference>
<dbReference type="Pfam" id="PF00440">
    <property type="entry name" value="TetR_N"/>
    <property type="match status" value="1"/>
</dbReference>
<organism evidence="6 7">
    <name type="scientific">Natronospirillum operosum</name>
    <dbReference type="NCBI Taxonomy" id="2759953"/>
    <lineage>
        <taxon>Bacteria</taxon>
        <taxon>Pseudomonadati</taxon>
        <taxon>Pseudomonadota</taxon>
        <taxon>Gammaproteobacteria</taxon>
        <taxon>Oceanospirillales</taxon>
        <taxon>Natronospirillaceae</taxon>
        <taxon>Natronospirillum</taxon>
    </lineage>
</organism>
<evidence type="ECO:0000259" key="5">
    <source>
        <dbReference type="PROSITE" id="PS50977"/>
    </source>
</evidence>
<evidence type="ECO:0000256" key="3">
    <source>
        <dbReference type="ARBA" id="ARBA00023163"/>
    </source>
</evidence>
<keyword evidence="7" id="KW-1185">Reference proteome</keyword>
<dbReference type="GO" id="GO:0003677">
    <property type="term" value="F:DNA binding"/>
    <property type="evidence" value="ECO:0007669"/>
    <property type="project" value="UniProtKB-UniRule"/>
</dbReference>
<dbReference type="InterPro" id="IPR001647">
    <property type="entry name" value="HTH_TetR"/>
</dbReference>
<dbReference type="PRINTS" id="PR00455">
    <property type="entry name" value="HTHTETR"/>
</dbReference>
<evidence type="ECO:0000256" key="4">
    <source>
        <dbReference type="PROSITE-ProRule" id="PRU00335"/>
    </source>
</evidence>
<comment type="caution">
    <text evidence="6">The sequence shown here is derived from an EMBL/GenBank/DDBJ whole genome shotgun (WGS) entry which is preliminary data.</text>
</comment>
<dbReference type="EMBL" id="SRMF01000001">
    <property type="protein sequence ID" value="TGG94935.1"/>
    <property type="molecule type" value="Genomic_DNA"/>
</dbReference>
<dbReference type="PANTHER" id="PTHR47506:SF6">
    <property type="entry name" value="HTH-TYPE TRANSCRIPTIONAL REPRESSOR NEMR"/>
    <property type="match status" value="1"/>
</dbReference>
<dbReference type="PANTHER" id="PTHR47506">
    <property type="entry name" value="TRANSCRIPTIONAL REGULATORY PROTEIN"/>
    <property type="match status" value="1"/>
</dbReference>
<keyword evidence="1" id="KW-0805">Transcription regulation</keyword>
<evidence type="ECO:0000313" key="7">
    <source>
        <dbReference type="Proteomes" id="UP000297475"/>
    </source>
</evidence>
<name>A0A4Z0WIH8_9GAMM</name>
<feature type="domain" description="HTH tetR-type" evidence="5">
    <location>
        <begin position="10"/>
        <end position="70"/>
    </location>
</feature>
<dbReference type="Proteomes" id="UP000297475">
    <property type="component" value="Unassembled WGS sequence"/>
</dbReference>
<dbReference type="InterPro" id="IPR009057">
    <property type="entry name" value="Homeodomain-like_sf"/>
</dbReference>
<keyword evidence="3" id="KW-0804">Transcription</keyword>
<feature type="DNA-binding region" description="H-T-H motif" evidence="4">
    <location>
        <begin position="33"/>
        <end position="52"/>
    </location>
</feature>
<dbReference type="AlphaFoldDB" id="A0A4Z0WIH8"/>
<dbReference type="Pfam" id="PF21351">
    <property type="entry name" value="TetR_C_41"/>
    <property type="match status" value="1"/>
</dbReference>
<accession>A0A4Z0WIH8</accession>
<evidence type="ECO:0000256" key="1">
    <source>
        <dbReference type="ARBA" id="ARBA00023015"/>
    </source>
</evidence>